<feature type="region of interest" description="Disordered" evidence="12">
    <location>
        <begin position="331"/>
        <end position="432"/>
    </location>
</feature>
<proteinExistence type="predicted"/>
<dbReference type="AlphaFoldDB" id="A0A2D0RHM5"/>
<reference evidence="16" key="2">
    <citation type="submission" date="2025-08" db="UniProtKB">
        <authorList>
            <consortium name="RefSeq"/>
        </authorList>
    </citation>
    <scope>IDENTIFICATION</scope>
    <source>
        <tissue evidence="16">Blood</tissue>
    </source>
</reference>
<keyword evidence="6 13" id="KW-0472">Membrane</keyword>
<feature type="transmembrane region" description="Helical" evidence="13">
    <location>
        <begin position="116"/>
        <end position="137"/>
    </location>
</feature>
<evidence type="ECO:0000313" key="16">
    <source>
        <dbReference type="RefSeq" id="XP_017330033.1"/>
    </source>
</evidence>
<feature type="domain" description="G-protein coupled receptors family 1 profile" evidence="14">
    <location>
        <begin position="53"/>
        <end position="309"/>
    </location>
</feature>
<sequence>MDKLQDGNVSVPNGTLNRRSFLEKGAYQHLQQGDLKVLVPVGLGVISVLGFIANATAVGVLVGNARKSKLSLINALILNLLLADGLLLAFAVPFKATAYSREGWTLGLVVCKTCDWFVHSCMAAKSLTVAIMANACYRYVSNPTKQVTIRLKTIVVVLLFTWLLACALPLPHWLFMSLQKEDGAERLLCVFEVPPEARKFMSFYVKAYPLVAFCAPLSLALLYFWRAYGRSQRRCSKTQNLRAQIRTRKLTLMLFGLTVAMATMWLPQWVAWVWMRHAEDSDGPVPPVLFAVAAQCVMFAISLANPLIVLALSEEFREGYKGLWRRLTLRKHAPKQQPKPGPHAPTAPRSPTPRPEAFAHLPPRITDESRPDKQQEEQQQQQEEEESSGNVNKDGIVLPDVEQFWHERESGSMSHENDPIPWEHQDPKEGKQ</sequence>
<evidence type="ECO:0000256" key="13">
    <source>
        <dbReference type="SAM" id="Phobius"/>
    </source>
</evidence>
<dbReference type="FunFam" id="1.20.1070.10:FF:000215">
    <property type="entry name" value="G protein-coupled receptor 151"/>
    <property type="match status" value="1"/>
</dbReference>
<evidence type="ECO:0000256" key="5">
    <source>
        <dbReference type="ARBA" id="ARBA00023040"/>
    </source>
</evidence>
<dbReference type="PANTHER" id="PTHR45695:SF1">
    <property type="entry name" value="G-PROTEIN COUPLED RECEPTOR 151"/>
    <property type="match status" value="1"/>
</dbReference>
<evidence type="ECO:0000256" key="9">
    <source>
        <dbReference type="ARBA" id="ARBA00023180"/>
    </source>
</evidence>
<dbReference type="OrthoDB" id="8905260at2759"/>
<evidence type="ECO:0000256" key="12">
    <source>
        <dbReference type="SAM" id="MobiDB-lite"/>
    </source>
</evidence>
<name>A0A2D0RHM5_ICTPU</name>
<evidence type="ECO:0000256" key="4">
    <source>
        <dbReference type="ARBA" id="ARBA00022989"/>
    </source>
</evidence>
<dbReference type="PRINTS" id="PR00237">
    <property type="entry name" value="GPCRRHODOPSN"/>
</dbReference>
<dbReference type="GO" id="GO:0005886">
    <property type="term" value="C:plasma membrane"/>
    <property type="evidence" value="ECO:0007669"/>
    <property type="project" value="UniProtKB-SubCell"/>
</dbReference>
<keyword evidence="4 13" id="KW-1133">Transmembrane helix</keyword>
<dbReference type="RefSeq" id="XP_017330033.1">
    <property type="nucleotide sequence ID" value="XM_017474544.2"/>
</dbReference>
<dbReference type="InterPro" id="IPR017452">
    <property type="entry name" value="GPCR_Rhodpsn_7TM"/>
</dbReference>
<dbReference type="InterPro" id="IPR000276">
    <property type="entry name" value="GPCR_Rhodpsn"/>
</dbReference>
<feature type="transmembrane region" description="Helical" evidence="13">
    <location>
        <begin position="37"/>
        <end position="63"/>
    </location>
</feature>
<feature type="transmembrane region" description="Helical" evidence="13">
    <location>
        <begin position="207"/>
        <end position="229"/>
    </location>
</feature>
<dbReference type="Pfam" id="PF00001">
    <property type="entry name" value="7tm_1"/>
    <property type="match status" value="1"/>
</dbReference>
<evidence type="ECO:0000259" key="14">
    <source>
        <dbReference type="PROSITE" id="PS50262"/>
    </source>
</evidence>
<dbReference type="GeneID" id="108269043"/>
<keyword evidence="8 16" id="KW-0675">Receptor</keyword>
<dbReference type="CTD" id="134391"/>
<dbReference type="GO" id="GO:0004930">
    <property type="term" value="F:G protein-coupled receptor activity"/>
    <property type="evidence" value="ECO:0007669"/>
    <property type="project" value="UniProtKB-KW"/>
</dbReference>
<evidence type="ECO:0000256" key="10">
    <source>
        <dbReference type="ARBA" id="ARBA00023224"/>
    </source>
</evidence>
<accession>A0A2D0RHM5</accession>
<keyword evidence="10" id="KW-0807">Transducer</keyword>
<protein>
    <recommendedName>
        <fullName evidence="11">GPCR-2037</fullName>
    </recommendedName>
</protein>
<keyword evidence="9" id="KW-0325">Glycoprotein</keyword>
<comment type="subcellular location">
    <subcellularLocation>
        <location evidence="1">Cell membrane</location>
        <topology evidence="1">Multi-pass membrane protein</topology>
    </subcellularLocation>
</comment>
<organism evidence="15 16">
    <name type="scientific">Ictalurus punctatus</name>
    <name type="common">Channel catfish</name>
    <name type="synonym">Silurus punctatus</name>
    <dbReference type="NCBI Taxonomy" id="7998"/>
    <lineage>
        <taxon>Eukaryota</taxon>
        <taxon>Metazoa</taxon>
        <taxon>Chordata</taxon>
        <taxon>Craniata</taxon>
        <taxon>Vertebrata</taxon>
        <taxon>Euteleostomi</taxon>
        <taxon>Actinopterygii</taxon>
        <taxon>Neopterygii</taxon>
        <taxon>Teleostei</taxon>
        <taxon>Ostariophysi</taxon>
        <taxon>Siluriformes</taxon>
        <taxon>Ictaluridae</taxon>
        <taxon>Ictalurus</taxon>
    </lineage>
</organism>
<dbReference type="SUPFAM" id="SSF81321">
    <property type="entry name" value="Family A G protein-coupled receptor-like"/>
    <property type="match status" value="1"/>
</dbReference>
<keyword evidence="3 13" id="KW-0812">Transmembrane</keyword>
<feature type="compositionally biased region" description="Pro residues" evidence="12">
    <location>
        <begin position="337"/>
        <end position="354"/>
    </location>
</feature>
<feature type="compositionally biased region" description="Basic and acidic residues" evidence="12">
    <location>
        <begin position="365"/>
        <end position="376"/>
    </location>
</feature>
<evidence type="ECO:0000256" key="7">
    <source>
        <dbReference type="ARBA" id="ARBA00023157"/>
    </source>
</evidence>
<feature type="transmembrane region" description="Helical" evidence="13">
    <location>
        <begin position="149"/>
        <end position="170"/>
    </location>
</feature>
<evidence type="ECO:0000256" key="8">
    <source>
        <dbReference type="ARBA" id="ARBA00023170"/>
    </source>
</evidence>
<dbReference type="PROSITE" id="PS50262">
    <property type="entry name" value="G_PROTEIN_RECEP_F1_2"/>
    <property type="match status" value="1"/>
</dbReference>
<feature type="transmembrane region" description="Helical" evidence="13">
    <location>
        <begin position="250"/>
        <end position="268"/>
    </location>
</feature>
<feature type="compositionally biased region" description="Basic and acidic residues" evidence="12">
    <location>
        <begin position="403"/>
        <end position="432"/>
    </location>
</feature>
<keyword evidence="2" id="KW-1003">Cell membrane</keyword>
<dbReference type="CDD" id="cd15002">
    <property type="entry name" value="7tmA_GPR151"/>
    <property type="match status" value="1"/>
</dbReference>
<feature type="transmembrane region" description="Helical" evidence="13">
    <location>
        <begin position="75"/>
        <end position="96"/>
    </location>
</feature>
<evidence type="ECO:0000256" key="6">
    <source>
        <dbReference type="ARBA" id="ARBA00023136"/>
    </source>
</evidence>
<dbReference type="PANTHER" id="PTHR45695">
    <property type="entry name" value="LEUCOKININ RECEPTOR-RELATED"/>
    <property type="match status" value="1"/>
</dbReference>
<evidence type="ECO:0000256" key="11">
    <source>
        <dbReference type="ARBA" id="ARBA00076555"/>
    </source>
</evidence>
<dbReference type="KEGG" id="ipu:108269043"/>
<evidence type="ECO:0000313" key="15">
    <source>
        <dbReference type="Proteomes" id="UP000221080"/>
    </source>
</evidence>
<dbReference type="STRING" id="7998.ENSIPUP00000000627"/>
<dbReference type="Proteomes" id="UP000221080">
    <property type="component" value="Chromosome 8"/>
</dbReference>
<keyword evidence="7" id="KW-1015">Disulfide bond</keyword>
<evidence type="ECO:0000256" key="2">
    <source>
        <dbReference type="ARBA" id="ARBA00022475"/>
    </source>
</evidence>
<evidence type="ECO:0000256" key="3">
    <source>
        <dbReference type="ARBA" id="ARBA00022692"/>
    </source>
</evidence>
<reference evidence="15" key="1">
    <citation type="journal article" date="2016" name="Nat. Commun.">
        <title>The channel catfish genome sequence provides insights into the evolution of scale formation in teleosts.</title>
        <authorList>
            <person name="Liu Z."/>
            <person name="Liu S."/>
            <person name="Yao J."/>
            <person name="Bao L."/>
            <person name="Zhang J."/>
            <person name="Li Y."/>
            <person name="Jiang C."/>
            <person name="Sun L."/>
            <person name="Wang R."/>
            <person name="Zhang Y."/>
            <person name="Zhou T."/>
            <person name="Zeng Q."/>
            <person name="Fu Q."/>
            <person name="Gao S."/>
            <person name="Li N."/>
            <person name="Koren S."/>
            <person name="Jiang Y."/>
            <person name="Zimin A."/>
            <person name="Xu P."/>
            <person name="Phillippy A.M."/>
            <person name="Geng X."/>
            <person name="Song L."/>
            <person name="Sun F."/>
            <person name="Li C."/>
            <person name="Wang X."/>
            <person name="Chen A."/>
            <person name="Jin Y."/>
            <person name="Yuan Z."/>
            <person name="Yang Y."/>
            <person name="Tan S."/>
            <person name="Peatman E."/>
            <person name="Lu J."/>
            <person name="Qin Z."/>
            <person name="Dunham R."/>
            <person name="Li Z."/>
            <person name="Sonstegard T."/>
            <person name="Feng J."/>
            <person name="Danzmann R.G."/>
            <person name="Schroeder S."/>
            <person name="Scheffler B."/>
            <person name="Duke M.V."/>
            <person name="Ballard L."/>
            <person name="Kucuktas H."/>
            <person name="Kaltenboeck L."/>
            <person name="Liu H."/>
            <person name="Armbruster J."/>
            <person name="Xie Y."/>
            <person name="Kirby M.L."/>
            <person name="Tian Y."/>
            <person name="Flanagan M.E."/>
            <person name="Mu W."/>
            <person name="Waldbieser G.C."/>
        </authorList>
    </citation>
    <scope>NUCLEOTIDE SEQUENCE [LARGE SCALE GENOMIC DNA]</scope>
    <source>
        <strain evidence="15">SDA103</strain>
    </source>
</reference>
<keyword evidence="5" id="KW-0297">G-protein coupled receptor</keyword>
<keyword evidence="15" id="KW-1185">Reference proteome</keyword>
<feature type="transmembrane region" description="Helical" evidence="13">
    <location>
        <begin position="288"/>
        <end position="312"/>
    </location>
</feature>
<dbReference type="Gene3D" id="1.20.1070.10">
    <property type="entry name" value="Rhodopsin 7-helix transmembrane proteins"/>
    <property type="match status" value="1"/>
</dbReference>
<evidence type="ECO:0000256" key="1">
    <source>
        <dbReference type="ARBA" id="ARBA00004651"/>
    </source>
</evidence>
<gene>
    <name evidence="16" type="primary">gpr151</name>
</gene>